<keyword evidence="3" id="KW-1185">Reference proteome</keyword>
<dbReference type="RefSeq" id="WP_232736267.1">
    <property type="nucleotide sequence ID" value="NZ_CP076459.1"/>
</dbReference>
<proteinExistence type="predicted"/>
<dbReference type="Proteomes" id="UP000677117">
    <property type="component" value="Chromosome"/>
</dbReference>
<evidence type="ECO:0000313" key="3">
    <source>
        <dbReference type="Proteomes" id="UP000677117"/>
    </source>
</evidence>
<sequence length="132" mass="14156">MASDQNKTILTHGKYVWGDNTPSFGDTPLNAAMGASDEPPKIDPFATTNAAEQKLSTIPVAPQSEESIISAITNDTNQLNNPVAPAPSQPIAPIEPAITNPENKLPRFRFANATSNARFRRFATNAASAYRC</sequence>
<organism evidence="2 3">
    <name type="scientific">Candidatus Minimicrobia vallesae</name>
    <dbReference type="NCBI Taxonomy" id="2841264"/>
    <lineage>
        <taxon>Bacteria</taxon>
        <taxon>Candidatus Saccharimonadota</taxon>
        <taxon>Candidatus Saccharimonadota incertae sedis</taxon>
        <taxon>Candidatus Minimicrobia</taxon>
    </lineage>
</organism>
<accession>A0A8F1MAF9</accession>
<evidence type="ECO:0000256" key="1">
    <source>
        <dbReference type="SAM" id="MobiDB-lite"/>
    </source>
</evidence>
<protein>
    <submittedName>
        <fullName evidence="2">Uncharacterized protein</fullName>
    </submittedName>
</protein>
<dbReference type="AlphaFoldDB" id="A0A8F1MAF9"/>
<dbReference type="KEGG" id="mvl:KOY49_00410"/>
<feature type="region of interest" description="Disordered" evidence="1">
    <location>
        <begin position="76"/>
        <end position="101"/>
    </location>
</feature>
<name>A0A8F1MAF9_9BACT</name>
<dbReference type="EMBL" id="CP076459">
    <property type="protein sequence ID" value="QWQ31495.1"/>
    <property type="molecule type" value="Genomic_DNA"/>
</dbReference>
<reference evidence="2" key="1">
    <citation type="submission" date="2021-06" db="EMBL/GenBank/DDBJ databases">
        <title>An adapted protocol for Saccharibacteria cultivation: two new species join this phylum of Candidate Phyla Radiations.</title>
        <authorList>
            <person name="Ibrahim A."/>
            <person name="Maatouk M."/>
            <person name="Raoult D."/>
            <person name="Bittar F."/>
        </authorList>
    </citation>
    <scope>NUCLEOTIDE SEQUENCE</scope>
    <source>
        <strain evidence="2">IHU2</strain>
    </source>
</reference>
<gene>
    <name evidence="2" type="ORF">KOY49_00410</name>
</gene>
<evidence type="ECO:0000313" key="2">
    <source>
        <dbReference type="EMBL" id="QWQ31495.1"/>
    </source>
</evidence>